<comment type="caution">
    <text evidence="4">The sequence shown here is derived from an EMBL/GenBank/DDBJ whole genome shotgun (WGS) entry which is preliminary data.</text>
</comment>
<dbReference type="PROSITE" id="PS51294">
    <property type="entry name" value="HTH_MYB"/>
    <property type="match status" value="2"/>
</dbReference>
<feature type="domain" description="Myb-like" evidence="1">
    <location>
        <begin position="58"/>
        <end position="108"/>
    </location>
</feature>
<feature type="domain" description="Myb-like" evidence="1">
    <location>
        <begin position="5"/>
        <end position="57"/>
    </location>
</feature>
<dbReference type="SUPFAM" id="SSF46689">
    <property type="entry name" value="Homeodomain-like"/>
    <property type="match status" value="1"/>
</dbReference>
<dbReference type="Proteomes" id="UP000187209">
    <property type="component" value="Unassembled WGS sequence"/>
</dbReference>
<dbReference type="InterPro" id="IPR017930">
    <property type="entry name" value="Myb_dom"/>
</dbReference>
<dbReference type="PROSITE" id="PS51293">
    <property type="entry name" value="SANT"/>
    <property type="match status" value="1"/>
</dbReference>
<feature type="domain" description="HTH myb-type" evidence="3">
    <location>
        <begin position="63"/>
        <end position="112"/>
    </location>
</feature>
<dbReference type="CDD" id="cd00167">
    <property type="entry name" value="SANT"/>
    <property type="match status" value="2"/>
</dbReference>
<evidence type="ECO:0000313" key="5">
    <source>
        <dbReference type="Proteomes" id="UP000187209"/>
    </source>
</evidence>
<proteinExistence type="predicted"/>
<dbReference type="InterPro" id="IPR017884">
    <property type="entry name" value="SANT_dom"/>
</dbReference>
<feature type="domain" description="HTH myb-type" evidence="3">
    <location>
        <begin position="1"/>
        <end position="61"/>
    </location>
</feature>
<dbReference type="InterPro" id="IPR050560">
    <property type="entry name" value="MYB_TF"/>
</dbReference>
<feature type="domain" description="SANT" evidence="2">
    <location>
        <begin position="61"/>
        <end position="113"/>
    </location>
</feature>
<dbReference type="GO" id="GO:0000978">
    <property type="term" value="F:RNA polymerase II cis-regulatory region sequence-specific DNA binding"/>
    <property type="evidence" value="ECO:0007669"/>
    <property type="project" value="TreeGrafter"/>
</dbReference>
<keyword evidence="5" id="KW-1185">Reference proteome</keyword>
<dbReference type="GO" id="GO:0000981">
    <property type="term" value="F:DNA-binding transcription factor activity, RNA polymerase II-specific"/>
    <property type="evidence" value="ECO:0007669"/>
    <property type="project" value="TreeGrafter"/>
</dbReference>
<dbReference type="PROSITE" id="PS50090">
    <property type="entry name" value="MYB_LIKE"/>
    <property type="match status" value="2"/>
</dbReference>
<evidence type="ECO:0000259" key="2">
    <source>
        <dbReference type="PROSITE" id="PS51293"/>
    </source>
</evidence>
<dbReference type="PANTHER" id="PTHR45614:SF232">
    <property type="entry name" value="TRANSCRIPTION FACTOR MYB3R-2"/>
    <property type="match status" value="1"/>
</dbReference>
<dbReference type="EMBL" id="MPUH01000112">
    <property type="protein sequence ID" value="OMJ90028.1"/>
    <property type="molecule type" value="Genomic_DNA"/>
</dbReference>
<dbReference type="InterPro" id="IPR009057">
    <property type="entry name" value="Homeodomain-like_sf"/>
</dbReference>
<dbReference type="SMART" id="SM00717">
    <property type="entry name" value="SANT"/>
    <property type="match status" value="2"/>
</dbReference>
<dbReference type="OrthoDB" id="2143914at2759"/>
<name>A0A1R2CLY6_9CILI</name>
<dbReference type="AlphaFoldDB" id="A0A1R2CLY6"/>
<evidence type="ECO:0000313" key="4">
    <source>
        <dbReference type="EMBL" id="OMJ90028.1"/>
    </source>
</evidence>
<sequence>MSSCRKTWTEEEDEMLKEFVIELGETRWGLIAKMIESRLNKKSKTGKQCRERWHNHINPIISKNSWTTNEKNKILELHDIYGNQWSKIAQHLKGRTDNAVKNFYYSNLRKQSRISAKMKSENRKKTYRTKLRIAKECQKNKDKNDIYEDKSYEDSLEIDAPKILYSMSEPELKIKQWNEEKIHNSRQRTETESILY</sequence>
<dbReference type="Gene3D" id="1.10.10.60">
    <property type="entry name" value="Homeodomain-like"/>
    <property type="match status" value="2"/>
</dbReference>
<accession>A0A1R2CLY6</accession>
<evidence type="ECO:0000259" key="1">
    <source>
        <dbReference type="PROSITE" id="PS50090"/>
    </source>
</evidence>
<organism evidence="4 5">
    <name type="scientific">Stentor coeruleus</name>
    <dbReference type="NCBI Taxonomy" id="5963"/>
    <lineage>
        <taxon>Eukaryota</taxon>
        <taxon>Sar</taxon>
        <taxon>Alveolata</taxon>
        <taxon>Ciliophora</taxon>
        <taxon>Postciliodesmatophora</taxon>
        <taxon>Heterotrichea</taxon>
        <taxon>Heterotrichida</taxon>
        <taxon>Stentoridae</taxon>
        <taxon>Stentor</taxon>
    </lineage>
</organism>
<gene>
    <name evidence="4" type="ORF">SteCoe_7707</name>
</gene>
<evidence type="ECO:0000259" key="3">
    <source>
        <dbReference type="PROSITE" id="PS51294"/>
    </source>
</evidence>
<dbReference type="Pfam" id="PF00249">
    <property type="entry name" value="Myb_DNA-binding"/>
    <property type="match status" value="2"/>
</dbReference>
<dbReference type="InterPro" id="IPR001005">
    <property type="entry name" value="SANT/Myb"/>
</dbReference>
<dbReference type="PANTHER" id="PTHR45614">
    <property type="entry name" value="MYB PROTEIN-RELATED"/>
    <property type="match status" value="1"/>
</dbReference>
<evidence type="ECO:0008006" key="6">
    <source>
        <dbReference type="Google" id="ProtNLM"/>
    </source>
</evidence>
<dbReference type="GO" id="GO:0005634">
    <property type="term" value="C:nucleus"/>
    <property type="evidence" value="ECO:0007669"/>
    <property type="project" value="TreeGrafter"/>
</dbReference>
<protein>
    <recommendedName>
        <fullName evidence="6">Myb-like DNA-binding domain containing protein</fullName>
    </recommendedName>
</protein>
<reference evidence="4 5" key="1">
    <citation type="submission" date="2016-11" db="EMBL/GenBank/DDBJ databases">
        <title>The macronuclear genome of Stentor coeruleus: a giant cell with tiny introns.</title>
        <authorList>
            <person name="Slabodnick M."/>
            <person name="Ruby J.G."/>
            <person name="Reiff S.B."/>
            <person name="Swart E.C."/>
            <person name="Gosai S."/>
            <person name="Prabakaran S."/>
            <person name="Witkowska E."/>
            <person name="Larue G.E."/>
            <person name="Fisher S."/>
            <person name="Freeman R.M."/>
            <person name="Gunawardena J."/>
            <person name="Chu W."/>
            <person name="Stover N.A."/>
            <person name="Gregory B.D."/>
            <person name="Nowacki M."/>
            <person name="Derisi J."/>
            <person name="Roy S.W."/>
            <person name="Marshall W.F."/>
            <person name="Sood P."/>
        </authorList>
    </citation>
    <scope>NUCLEOTIDE SEQUENCE [LARGE SCALE GENOMIC DNA]</scope>
    <source>
        <strain evidence="4">WM001</strain>
    </source>
</reference>